<dbReference type="Pfam" id="PF04055">
    <property type="entry name" value="Radical_SAM"/>
    <property type="match status" value="1"/>
</dbReference>
<comment type="similarity">
    <text evidence="7">Belongs to the radical SAM superfamily. Anaerobic sulfatase-maturating enzyme family.</text>
</comment>
<keyword evidence="10" id="KW-1185">Reference proteome</keyword>
<evidence type="ECO:0000256" key="1">
    <source>
        <dbReference type="ARBA" id="ARBA00001966"/>
    </source>
</evidence>
<dbReference type="NCBIfam" id="TIGR03942">
    <property type="entry name" value="sulfatase_rSAM"/>
    <property type="match status" value="1"/>
</dbReference>
<dbReference type="PANTHER" id="PTHR43273:SF3">
    <property type="entry name" value="ANAEROBIC SULFATASE-MATURATING ENZYME HOMOLOG ASLB-RELATED"/>
    <property type="match status" value="1"/>
</dbReference>
<evidence type="ECO:0000313" key="10">
    <source>
        <dbReference type="Proteomes" id="UP000253201"/>
    </source>
</evidence>
<evidence type="ECO:0000259" key="8">
    <source>
        <dbReference type="PROSITE" id="PS51918"/>
    </source>
</evidence>
<dbReference type="Proteomes" id="UP000253201">
    <property type="component" value="Unassembled WGS sequence"/>
</dbReference>
<evidence type="ECO:0000256" key="6">
    <source>
        <dbReference type="ARBA" id="ARBA00023014"/>
    </source>
</evidence>
<name>A0ABX9FSS8_9ENTR</name>
<dbReference type="InterPro" id="IPR023885">
    <property type="entry name" value="4Fe4S-binding_SPASM_dom"/>
</dbReference>
<keyword evidence="2" id="KW-0004">4Fe-4S</keyword>
<keyword evidence="5" id="KW-0408">Iron</keyword>
<evidence type="ECO:0000256" key="7">
    <source>
        <dbReference type="ARBA" id="ARBA00023601"/>
    </source>
</evidence>
<keyword evidence="3" id="KW-0949">S-adenosyl-L-methionine</keyword>
<dbReference type="InterPro" id="IPR023867">
    <property type="entry name" value="Sulphatase_maturase_rSAM"/>
</dbReference>
<dbReference type="InterPro" id="IPR013785">
    <property type="entry name" value="Aldolase_TIM"/>
</dbReference>
<evidence type="ECO:0000256" key="4">
    <source>
        <dbReference type="ARBA" id="ARBA00022723"/>
    </source>
</evidence>
<proteinExistence type="inferred from homology"/>
<accession>A0ABX9FSS8</accession>
<dbReference type="SFLD" id="SFLDS00029">
    <property type="entry name" value="Radical_SAM"/>
    <property type="match status" value="1"/>
</dbReference>
<protein>
    <recommendedName>
        <fullName evidence="8">Radical SAM core domain-containing protein</fullName>
    </recommendedName>
</protein>
<evidence type="ECO:0000256" key="3">
    <source>
        <dbReference type="ARBA" id="ARBA00022691"/>
    </source>
</evidence>
<dbReference type="InterPro" id="IPR058240">
    <property type="entry name" value="rSAM_sf"/>
</dbReference>
<dbReference type="PROSITE" id="PS51918">
    <property type="entry name" value="RADICAL_SAM"/>
    <property type="match status" value="1"/>
</dbReference>
<dbReference type="SUPFAM" id="SSF102114">
    <property type="entry name" value="Radical SAM enzymes"/>
    <property type="match status" value="1"/>
</dbReference>
<dbReference type="PANTHER" id="PTHR43273">
    <property type="entry name" value="ANAEROBIC SULFATASE-MATURATING ENZYME HOMOLOG ASLB-RELATED"/>
    <property type="match status" value="1"/>
</dbReference>
<dbReference type="InterPro" id="IPR047207">
    <property type="entry name" value="SPASM_anSME"/>
</dbReference>
<feature type="domain" description="Radical SAM core" evidence="8">
    <location>
        <begin position="3"/>
        <end position="253"/>
    </location>
</feature>
<dbReference type="NCBIfam" id="TIGR04085">
    <property type="entry name" value="rSAM_more_4Fe4S"/>
    <property type="match status" value="1"/>
</dbReference>
<evidence type="ECO:0000256" key="5">
    <source>
        <dbReference type="ARBA" id="ARBA00023004"/>
    </source>
</evidence>
<reference evidence="9 10" key="1">
    <citation type="submission" date="2018-06" db="EMBL/GenBank/DDBJ databases">
        <title>Genomic Encyclopedia of Type Strains, Phase IV (KMG-IV): sequencing the most valuable type-strain genomes for metagenomic binning, comparative biology and taxonomic classification.</title>
        <authorList>
            <person name="Goeker M."/>
        </authorList>
    </citation>
    <scope>NUCLEOTIDE SEQUENCE [LARGE SCALE GENOMIC DNA]</scope>
    <source>
        <strain evidence="9 10">DSM 27453</strain>
    </source>
</reference>
<gene>
    <name evidence="9" type="ORF">DFQ50_11347</name>
</gene>
<dbReference type="CDD" id="cd01335">
    <property type="entry name" value="Radical_SAM"/>
    <property type="match status" value="1"/>
</dbReference>
<sequence>MSHQIPIRAFHAMAKPSGSECNLNCTYCFYLEKQALYSDAGTCSRMNDATLDAYIKNYIAAVEGQTEVAFTWQGGEPTLLGLDFYRRAVALQAKYGAGRRISNSFQTNGVLLDDEWCTFFRQHHFLIGLSLDGPADIHNAYRLTKGGKPTHKLVMRALALLQKHGVDYNVLACVNRQSALEPRKVYDFLCEAGVQFIQFIPVVERQAGTWEAKAGLSLHGPGSESAAEGVTEWSVLPRAYGEFLTAVFERWIQRDVGTVFVMNIEWAFANFVGAPGAVCHHQPTCGRSVVVEHNGDVYACDHYVYPKYHLGNLHHHTFADMIDVPAQQQFGQDKYARLPLACKRCDVLKACWGGCPRHRFMPGNDGDINYLCEGLRHYFRHLPPYLKAMRDLIASGRPASDIMKAHLIFPQNKKAR</sequence>
<dbReference type="InterPro" id="IPR034491">
    <property type="entry name" value="Anaerob_Ser_sulfatase-maturase"/>
</dbReference>
<keyword evidence="6" id="KW-0411">Iron-sulfur</keyword>
<comment type="caution">
    <text evidence="9">The sequence shown here is derived from an EMBL/GenBank/DDBJ whole genome shotgun (WGS) entry which is preliminary data.</text>
</comment>
<evidence type="ECO:0000256" key="2">
    <source>
        <dbReference type="ARBA" id="ARBA00022485"/>
    </source>
</evidence>
<comment type="cofactor">
    <cofactor evidence="1">
        <name>[4Fe-4S] cluster</name>
        <dbReference type="ChEBI" id="CHEBI:49883"/>
    </cofactor>
</comment>
<dbReference type="EMBL" id="QNRL01000013">
    <property type="protein sequence ID" value="RBP06351.1"/>
    <property type="molecule type" value="Genomic_DNA"/>
</dbReference>
<organism evidence="9 10">
    <name type="scientific">Pseudocitrobacter faecalis</name>
    <dbReference type="NCBI Taxonomy" id="1398493"/>
    <lineage>
        <taxon>Bacteria</taxon>
        <taxon>Pseudomonadati</taxon>
        <taxon>Pseudomonadota</taxon>
        <taxon>Gammaproteobacteria</taxon>
        <taxon>Enterobacterales</taxon>
        <taxon>Enterobacteriaceae</taxon>
        <taxon>Pseudocitrobacter</taxon>
    </lineage>
</organism>
<dbReference type="SFLD" id="SFLDG01072">
    <property type="entry name" value="dehydrogenase_like"/>
    <property type="match status" value="1"/>
</dbReference>
<keyword evidence="4" id="KW-0479">Metal-binding</keyword>
<dbReference type="Gene3D" id="3.20.20.70">
    <property type="entry name" value="Aldolase class I"/>
    <property type="match status" value="1"/>
</dbReference>
<dbReference type="SFLD" id="SFLDG01384">
    <property type="entry name" value="thioether_bond_formation_requi"/>
    <property type="match status" value="1"/>
</dbReference>
<evidence type="ECO:0000313" key="9">
    <source>
        <dbReference type="EMBL" id="RBP06351.1"/>
    </source>
</evidence>
<dbReference type="Pfam" id="PF13186">
    <property type="entry name" value="SPASM"/>
    <property type="match status" value="1"/>
</dbReference>
<dbReference type="InterPro" id="IPR007197">
    <property type="entry name" value="rSAM"/>
</dbReference>
<dbReference type="SFLD" id="SFLDG01386">
    <property type="entry name" value="main_SPASM_domain-containing"/>
    <property type="match status" value="1"/>
</dbReference>
<dbReference type="SFLD" id="SFLDF00285">
    <property type="entry name" value="anaerobic_Ser-type_sulfatase-m"/>
    <property type="match status" value="1"/>
</dbReference>
<dbReference type="RefSeq" id="WP_113859149.1">
    <property type="nucleotide sequence ID" value="NZ_QNRL01000013.1"/>
</dbReference>
<dbReference type="SFLD" id="SFLDG01067">
    <property type="entry name" value="SPASM/twitch_domain_containing"/>
    <property type="match status" value="1"/>
</dbReference>
<dbReference type="CDD" id="cd21120">
    <property type="entry name" value="SPASM_anSME"/>
    <property type="match status" value="1"/>
</dbReference>